<evidence type="ECO:0000313" key="2">
    <source>
        <dbReference type="EMBL" id="MEJ1090892.1"/>
    </source>
</evidence>
<dbReference type="EMBL" id="JBBDGN010000002">
    <property type="protein sequence ID" value="MEJ1090892.1"/>
    <property type="molecule type" value="Genomic_DNA"/>
</dbReference>
<protein>
    <recommendedName>
        <fullName evidence="4">Excinuclease ABC subunit B</fullName>
    </recommendedName>
</protein>
<evidence type="ECO:0000256" key="1">
    <source>
        <dbReference type="SAM" id="SignalP"/>
    </source>
</evidence>
<gene>
    <name evidence="2" type="ORF">WDU93_04225</name>
</gene>
<evidence type="ECO:0000313" key="3">
    <source>
        <dbReference type="Proteomes" id="UP001366085"/>
    </source>
</evidence>
<organism evidence="2 3">
    <name type="scientific">Microbacterium istanbulense</name>
    <dbReference type="NCBI Taxonomy" id="3122049"/>
    <lineage>
        <taxon>Bacteria</taxon>
        <taxon>Bacillati</taxon>
        <taxon>Actinomycetota</taxon>
        <taxon>Actinomycetes</taxon>
        <taxon>Micrococcales</taxon>
        <taxon>Microbacteriaceae</taxon>
        <taxon>Microbacterium</taxon>
    </lineage>
</organism>
<feature type="chain" id="PRO_5046631001" description="Excinuclease ABC subunit B" evidence="1">
    <location>
        <begin position="21"/>
        <end position="158"/>
    </location>
</feature>
<dbReference type="Proteomes" id="UP001366085">
    <property type="component" value="Unassembled WGS sequence"/>
</dbReference>
<proteinExistence type="predicted"/>
<dbReference type="RefSeq" id="WP_337317875.1">
    <property type="nucleotide sequence ID" value="NZ_JBBDGN010000002.1"/>
</dbReference>
<name>A0ABU8LHT9_9MICO</name>
<evidence type="ECO:0008006" key="4">
    <source>
        <dbReference type="Google" id="ProtNLM"/>
    </source>
</evidence>
<keyword evidence="1" id="KW-0732">Signal</keyword>
<sequence>MTLRLRALALVALLPIVGCSATSDESTGVPNVPEMASSEVTAALSDGTVTYDEYESAYRNFVACMNDGGFEVIEHDPDANGVINYSVSNDAVAAGVDEACYNEHYGPVDQAFQIAHEDTSSSAEFLRTCLREHGIEPSDTMEGLLAQFEKEGIDIATC</sequence>
<comment type="caution">
    <text evidence="2">The sequence shown here is derived from an EMBL/GenBank/DDBJ whole genome shotgun (WGS) entry which is preliminary data.</text>
</comment>
<feature type="signal peptide" evidence="1">
    <location>
        <begin position="1"/>
        <end position="20"/>
    </location>
</feature>
<accession>A0ABU8LHT9</accession>
<reference evidence="2 3" key="1">
    <citation type="submission" date="2024-02" db="EMBL/GenBank/DDBJ databases">
        <authorList>
            <person name="Saticioglu I.B."/>
        </authorList>
    </citation>
    <scope>NUCLEOTIDE SEQUENCE [LARGE SCALE GENOMIC DNA]</scope>
    <source>
        <strain evidence="2 3">Mu-43</strain>
    </source>
</reference>
<keyword evidence="3" id="KW-1185">Reference proteome</keyword>